<keyword evidence="2" id="KW-0472">Membrane</keyword>
<feature type="transmembrane region" description="Helical" evidence="2">
    <location>
        <begin position="31"/>
        <end position="64"/>
    </location>
</feature>
<organism evidence="3 4">
    <name type="scientific">Amycolatopsis ultiminotia</name>
    <dbReference type="NCBI Taxonomy" id="543629"/>
    <lineage>
        <taxon>Bacteria</taxon>
        <taxon>Bacillati</taxon>
        <taxon>Actinomycetota</taxon>
        <taxon>Actinomycetes</taxon>
        <taxon>Pseudonocardiales</taxon>
        <taxon>Pseudonocardiaceae</taxon>
        <taxon>Amycolatopsis</taxon>
    </lineage>
</organism>
<keyword evidence="4" id="KW-1185">Reference proteome</keyword>
<evidence type="ECO:0000313" key="3">
    <source>
        <dbReference type="EMBL" id="GAA3572777.1"/>
    </source>
</evidence>
<dbReference type="InterPro" id="IPR038468">
    <property type="entry name" value="MmpS_C"/>
</dbReference>
<evidence type="ECO:0000313" key="4">
    <source>
        <dbReference type="Proteomes" id="UP001500689"/>
    </source>
</evidence>
<protein>
    <recommendedName>
        <fullName evidence="5">MmpS family membrane protein</fullName>
    </recommendedName>
</protein>
<evidence type="ECO:0000256" key="1">
    <source>
        <dbReference type="SAM" id="MobiDB-lite"/>
    </source>
</evidence>
<dbReference type="Gene3D" id="2.60.40.2880">
    <property type="entry name" value="MmpS1-5, C-terminal soluble domain"/>
    <property type="match status" value="1"/>
</dbReference>
<keyword evidence="2" id="KW-0812">Transmembrane</keyword>
<name>A0ABP6XW53_9PSEU</name>
<feature type="transmembrane region" description="Helical" evidence="2">
    <location>
        <begin position="76"/>
        <end position="98"/>
    </location>
</feature>
<keyword evidence="2" id="KW-1133">Transmembrane helix</keyword>
<dbReference type="EMBL" id="BAAAZN010000018">
    <property type="protein sequence ID" value="GAA3572777.1"/>
    <property type="molecule type" value="Genomic_DNA"/>
</dbReference>
<feature type="region of interest" description="Disordered" evidence="1">
    <location>
        <begin position="1"/>
        <end position="22"/>
    </location>
</feature>
<dbReference type="Proteomes" id="UP001500689">
    <property type="component" value="Unassembled WGS sequence"/>
</dbReference>
<gene>
    <name evidence="3" type="ORF">GCM10022222_66270</name>
</gene>
<comment type="caution">
    <text evidence="3">The sequence shown here is derived from an EMBL/GenBank/DDBJ whole genome shotgun (WGS) entry which is preliminary data.</text>
</comment>
<evidence type="ECO:0008006" key="5">
    <source>
        <dbReference type="Google" id="ProtNLM"/>
    </source>
</evidence>
<proteinExistence type="predicted"/>
<evidence type="ECO:0000256" key="2">
    <source>
        <dbReference type="SAM" id="Phobius"/>
    </source>
</evidence>
<accession>A0ABP6XW53</accession>
<sequence>MSTTGYSPHQHTPQPPQPPQPKNGLGTTGFVLGLLGLIFSFIPIIGVIAWPLVILGIVFAALGIARLRSRKATNKGIAIAGLVLSVVGLVIAIVWAAAVTKAVDDVNRAVTVHYEVTGTAKGASVTYTTLGEGGASTSQEQPKTLPWSKDITAKGFGKGGTLTVTTGMNGGDVTCKVVVDGKEAKTATASGNFATASCDGF</sequence>
<reference evidence="4" key="1">
    <citation type="journal article" date="2019" name="Int. J. Syst. Evol. Microbiol.">
        <title>The Global Catalogue of Microorganisms (GCM) 10K type strain sequencing project: providing services to taxonomists for standard genome sequencing and annotation.</title>
        <authorList>
            <consortium name="The Broad Institute Genomics Platform"/>
            <consortium name="The Broad Institute Genome Sequencing Center for Infectious Disease"/>
            <person name="Wu L."/>
            <person name="Ma J."/>
        </authorList>
    </citation>
    <scope>NUCLEOTIDE SEQUENCE [LARGE SCALE GENOMIC DNA]</scope>
    <source>
        <strain evidence="4">JCM 16898</strain>
    </source>
</reference>